<dbReference type="Gene3D" id="3.10.20.90">
    <property type="entry name" value="Phosphatidylinositol 3-kinase Catalytic Subunit, Chain A, domain 1"/>
    <property type="match status" value="1"/>
</dbReference>
<dbReference type="AlphaFoldDB" id="A0A6C0AZR7"/>
<dbReference type="GO" id="GO:0016020">
    <property type="term" value="C:membrane"/>
    <property type="evidence" value="ECO:0007669"/>
    <property type="project" value="UniProtKB-SubCell"/>
</dbReference>
<proteinExistence type="predicted"/>
<evidence type="ECO:0000256" key="2">
    <source>
        <dbReference type="ARBA" id="ARBA00023136"/>
    </source>
</evidence>
<name>A0A6C0AZR7_9ZZZZ</name>
<accession>A0A6C0AZR7</accession>
<reference evidence="4" key="1">
    <citation type="journal article" date="2020" name="Nature">
        <title>Giant virus diversity and host interactions through global metagenomics.</title>
        <authorList>
            <person name="Schulz F."/>
            <person name="Roux S."/>
            <person name="Paez-Espino D."/>
            <person name="Jungbluth S."/>
            <person name="Walsh D.A."/>
            <person name="Denef V.J."/>
            <person name="McMahon K.D."/>
            <person name="Konstantinidis K.T."/>
            <person name="Eloe-Fadrosh E.A."/>
            <person name="Kyrpides N.C."/>
            <person name="Woyke T."/>
        </authorList>
    </citation>
    <scope>NUCLEOTIDE SEQUENCE</scope>
    <source>
        <strain evidence="4">GVMAG-S-ERX556022-25</strain>
    </source>
</reference>
<evidence type="ECO:0000256" key="3">
    <source>
        <dbReference type="ARBA" id="ARBA00023288"/>
    </source>
</evidence>
<dbReference type="InterPro" id="IPR004241">
    <property type="entry name" value="Atg8-like"/>
</dbReference>
<evidence type="ECO:0000256" key="1">
    <source>
        <dbReference type="ARBA" id="ARBA00004370"/>
    </source>
</evidence>
<dbReference type="Pfam" id="PF02991">
    <property type="entry name" value="ATG8"/>
    <property type="match status" value="1"/>
</dbReference>
<organism evidence="4">
    <name type="scientific">viral metagenome</name>
    <dbReference type="NCBI Taxonomy" id="1070528"/>
    <lineage>
        <taxon>unclassified sequences</taxon>
        <taxon>metagenomes</taxon>
        <taxon>organismal metagenomes</taxon>
    </lineage>
</organism>
<evidence type="ECO:0000313" key="4">
    <source>
        <dbReference type="EMBL" id="QHS84761.1"/>
    </source>
</evidence>
<protein>
    <recommendedName>
        <fullName evidence="5">Autophagy-related protein</fullName>
    </recommendedName>
</protein>
<comment type="subcellular location">
    <subcellularLocation>
        <location evidence="1">Membrane</location>
    </subcellularLocation>
</comment>
<dbReference type="EMBL" id="MN738812">
    <property type="protein sequence ID" value="QHS84761.1"/>
    <property type="molecule type" value="Genomic_DNA"/>
</dbReference>
<evidence type="ECO:0008006" key="5">
    <source>
        <dbReference type="Google" id="ProtNLM"/>
    </source>
</evidence>
<keyword evidence="2" id="KW-0472">Membrane</keyword>
<sequence>MGKLSHEEKSIEQRLSESREILLKYPDRICIYVEKSKSCKLLCDLKKKKYLVPSNITMAQFIFVIRSKINVSKETALFFHINNKSISSNSLMSELNDKYKHEDGFLYIKYTGENCFG</sequence>
<dbReference type="InterPro" id="IPR029071">
    <property type="entry name" value="Ubiquitin-like_domsf"/>
</dbReference>
<keyword evidence="3" id="KW-0449">Lipoprotein</keyword>
<dbReference type="SUPFAM" id="SSF54236">
    <property type="entry name" value="Ubiquitin-like"/>
    <property type="match status" value="1"/>
</dbReference>
<dbReference type="PANTHER" id="PTHR10969">
    <property type="entry name" value="MICROTUBULE-ASSOCIATED PROTEINS 1A/1B LIGHT CHAIN 3-RELATED"/>
    <property type="match status" value="1"/>
</dbReference>